<accession>A0A4U6W026</accession>
<name>A0A4U6W026_SETVI</name>
<keyword evidence="3" id="KW-1185">Reference proteome</keyword>
<dbReference type="InterPro" id="IPR055411">
    <property type="entry name" value="LRR_FXL15/At3g58940/PEG3-like"/>
</dbReference>
<feature type="domain" description="F-box" evidence="1">
    <location>
        <begin position="17"/>
        <end position="66"/>
    </location>
</feature>
<dbReference type="InterPro" id="IPR001810">
    <property type="entry name" value="F-box_dom"/>
</dbReference>
<dbReference type="PANTHER" id="PTHR34709">
    <property type="entry name" value="OS10G0396666 PROTEIN"/>
    <property type="match status" value="1"/>
</dbReference>
<dbReference type="Proteomes" id="UP000298652">
    <property type="component" value="Chromosome 2"/>
</dbReference>
<dbReference type="SUPFAM" id="SSF81383">
    <property type="entry name" value="F-box domain"/>
    <property type="match status" value="1"/>
</dbReference>
<dbReference type="Gramene" id="TKW35212">
    <property type="protein sequence ID" value="TKW35212"/>
    <property type="gene ID" value="SEVIR_2G357600v2"/>
</dbReference>
<dbReference type="EMBL" id="CM016553">
    <property type="protein sequence ID" value="TKW35212.1"/>
    <property type="molecule type" value="Genomic_DNA"/>
</dbReference>
<dbReference type="CDD" id="cd22160">
    <property type="entry name" value="F-box_AtFBL13-like"/>
    <property type="match status" value="1"/>
</dbReference>
<dbReference type="InterPro" id="IPR036047">
    <property type="entry name" value="F-box-like_dom_sf"/>
</dbReference>
<gene>
    <name evidence="2" type="ORF">SEVIR_2G357600v2</name>
</gene>
<dbReference type="InterPro" id="IPR055312">
    <property type="entry name" value="FBL15-like"/>
</dbReference>
<dbReference type="PROSITE" id="PS50181">
    <property type="entry name" value="FBOX"/>
    <property type="match status" value="1"/>
</dbReference>
<dbReference type="AlphaFoldDB" id="A0A4U6W026"/>
<reference evidence="2" key="1">
    <citation type="submission" date="2019-03" db="EMBL/GenBank/DDBJ databases">
        <title>WGS assembly of Setaria viridis.</title>
        <authorList>
            <person name="Huang P."/>
            <person name="Jenkins J."/>
            <person name="Grimwood J."/>
            <person name="Barry K."/>
            <person name="Healey A."/>
            <person name="Mamidi S."/>
            <person name="Sreedasyam A."/>
            <person name="Shu S."/>
            <person name="Feldman M."/>
            <person name="Wu J."/>
            <person name="Yu Y."/>
            <person name="Chen C."/>
            <person name="Johnson J."/>
            <person name="Rokhsar D."/>
            <person name="Baxter I."/>
            <person name="Schmutz J."/>
            <person name="Brutnell T."/>
            <person name="Kellogg E."/>
        </authorList>
    </citation>
    <scope>NUCLEOTIDE SEQUENCE [LARGE SCALE GENOMIC DNA]</scope>
</reference>
<evidence type="ECO:0000313" key="2">
    <source>
        <dbReference type="EMBL" id="TKW35212.1"/>
    </source>
</evidence>
<dbReference type="Gene3D" id="1.20.1280.50">
    <property type="match status" value="1"/>
</dbReference>
<dbReference type="OMA" id="HISCVEF"/>
<dbReference type="PANTHER" id="PTHR34709:SF68">
    <property type="entry name" value="OS07G0550432 PROTEIN"/>
    <property type="match status" value="1"/>
</dbReference>
<protein>
    <recommendedName>
        <fullName evidence="1">F-box domain-containing protein</fullName>
    </recommendedName>
</protein>
<dbReference type="Pfam" id="PF00646">
    <property type="entry name" value="F-box"/>
    <property type="match status" value="1"/>
</dbReference>
<organism evidence="2 3">
    <name type="scientific">Setaria viridis</name>
    <name type="common">Green bristlegrass</name>
    <name type="synonym">Setaria italica subsp. viridis</name>
    <dbReference type="NCBI Taxonomy" id="4556"/>
    <lineage>
        <taxon>Eukaryota</taxon>
        <taxon>Viridiplantae</taxon>
        <taxon>Streptophyta</taxon>
        <taxon>Embryophyta</taxon>
        <taxon>Tracheophyta</taxon>
        <taxon>Spermatophyta</taxon>
        <taxon>Magnoliopsida</taxon>
        <taxon>Liliopsida</taxon>
        <taxon>Poales</taxon>
        <taxon>Poaceae</taxon>
        <taxon>PACMAD clade</taxon>
        <taxon>Panicoideae</taxon>
        <taxon>Panicodae</taxon>
        <taxon>Paniceae</taxon>
        <taxon>Cenchrinae</taxon>
        <taxon>Setaria</taxon>
    </lineage>
</organism>
<dbReference type="Pfam" id="PF24758">
    <property type="entry name" value="LRR_At5g56370"/>
    <property type="match status" value="1"/>
</dbReference>
<evidence type="ECO:0000259" key="1">
    <source>
        <dbReference type="PROSITE" id="PS50181"/>
    </source>
</evidence>
<evidence type="ECO:0000313" key="3">
    <source>
        <dbReference type="Proteomes" id="UP000298652"/>
    </source>
</evidence>
<sequence>MGEGRRRRCRHGQTAAMDCISRLPDELLHDILLRLDSARAAARTSVLSRRWRHVWAHLPDLVFDGNGTDSDSAAPPASFLDSVDGALRAYSAPAIEALDISVPGPRCPAIPARRVGSWLRFASRRRGSARSVSTCPGYTCWKLVGRRRCSCCPPWIEHKRSRSLSEKRWRLGFRPAGVFMALTDLEIRGATMEGRVLEALVCSQCPRLIDLNLVVTLAAKSDVSLRSDSLEALCFNVENTRRVEIVAPRMEELSVPYSDAVEARISAPKLAELAWDGSDCDPRLHQFADAIRHLRVLECGTLFVTLNGNCHGFAASMLHLLRKCNSVRNFIVQHISCVEFSMKNHSCPLPCPWSLTGELQGRRHYS</sequence>
<proteinExistence type="predicted"/>
<dbReference type="InterPro" id="IPR053781">
    <property type="entry name" value="F-box_AtFBL13-like"/>
</dbReference>